<evidence type="ECO:0000313" key="2">
    <source>
        <dbReference type="EMBL" id="MBL1076336.1"/>
    </source>
</evidence>
<dbReference type="PANTHER" id="PTHR43798">
    <property type="entry name" value="MONOACYLGLYCEROL LIPASE"/>
    <property type="match status" value="1"/>
</dbReference>
<proteinExistence type="predicted"/>
<organism evidence="2 3">
    <name type="scientific">Nocardia acididurans</name>
    <dbReference type="NCBI Taxonomy" id="2802282"/>
    <lineage>
        <taxon>Bacteria</taxon>
        <taxon>Bacillati</taxon>
        <taxon>Actinomycetota</taxon>
        <taxon>Actinomycetes</taxon>
        <taxon>Mycobacteriales</taxon>
        <taxon>Nocardiaceae</taxon>
        <taxon>Nocardia</taxon>
    </lineage>
</organism>
<dbReference type="Gene3D" id="3.40.50.1820">
    <property type="entry name" value="alpha/beta hydrolase"/>
    <property type="match status" value="1"/>
</dbReference>
<dbReference type="EMBL" id="JAERRJ010000006">
    <property type="protein sequence ID" value="MBL1076336.1"/>
    <property type="molecule type" value="Genomic_DNA"/>
</dbReference>
<dbReference type="Proteomes" id="UP000602198">
    <property type="component" value="Unassembled WGS sequence"/>
</dbReference>
<gene>
    <name evidence="2" type="ORF">JK358_18210</name>
</gene>
<comment type="caution">
    <text evidence="2">The sequence shown here is derived from an EMBL/GenBank/DDBJ whole genome shotgun (WGS) entry which is preliminary data.</text>
</comment>
<dbReference type="GO" id="GO:0016787">
    <property type="term" value="F:hydrolase activity"/>
    <property type="evidence" value="ECO:0007669"/>
    <property type="project" value="UniProtKB-KW"/>
</dbReference>
<dbReference type="InterPro" id="IPR050266">
    <property type="entry name" value="AB_hydrolase_sf"/>
</dbReference>
<dbReference type="RefSeq" id="WP_201948863.1">
    <property type="nucleotide sequence ID" value="NZ_JAERRJ010000006.1"/>
</dbReference>
<protein>
    <submittedName>
        <fullName evidence="2">Alpha/beta hydrolase</fullName>
    </submittedName>
</protein>
<dbReference type="SUPFAM" id="SSF53474">
    <property type="entry name" value="alpha/beta-Hydrolases"/>
    <property type="match status" value="1"/>
</dbReference>
<evidence type="ECO:0000313" key="3">
    <source>
        <dbReference type="Proteomes" id="UP000602198"/>
    </source>
</evidence>
<keyword evidence="2" id="KW-0378">Hydrolase</keyword>
<name>A0ABS1M6X3_9NOCA</name>
<dbReference type="InterPro" id="IPR000073">
    <property type="entry name" value="AB_hydrolase_1"/>
</dbReference>
<dbReference type="PANTHER" id="PTHR43798:SF29">
    <property type="entry name" value="AB HYDROLASE-1 DOMAIN-CONTAINING PROTEIN"/>
    <property type="match status" value="1"/>
</dbReference>
<feature type="domain" description="AB hydrolase-1" evidence="1">
    <location>
        <begin position="21"/>
        <end position="250"/>
    </location>
</feature>
<accession>A0ABS1M6X3</accession>
<dbReference type="Pfam" id="PF00561">
    <property type="entry name" value="Abhydrolase_1"/>
    <property type="match status" value="1"/>
</dbReference>
<keyword evidence="3" id="KW-1185">Reference proteome</keyword>
<reference evidence="2 3" key="1">
    <citation type="submission" date="2021-01" db="EMBL/GenBank/DDBJ databases">
        <title>WGS of actinomycetes isolated from Thailand.</title>
        <authorList>
            <person name="Thawai C."/>
        </authorList>
    </citation>
    <scope>NUCLEOTIDE SEQUENCE [LARGE SCALE GENOMIC DNA]</scope>
    <source>
        <strain evidence="2 3">LPG 2</strain>
    </source>
</reference>
<sequence>MPYVRSGSATVHFVTSDISGPTLLLSHGFLMDESMFEPMREPLAAAGINLVTVDARCHGRTQTPEGEQFSYWDLAADAFAVLDHLGIEQAVIGGMSQGGFTAMRMALAEPERVRGLALIDTEGDACSPAELAFYRTFFERWCSAEPMAPLVAELAPQLIGGTDPRLWRTWTSRWYACDRQAIAPAADCLMNRRSVLHRLSEVAAPALIVRGSHDGTSTAQKSELLAAGLRGSDGVVTIPGAGHGAAWTHPEVLAPLLIRLVQRATTRALAYSPSVAL</sequence>
<dbReference type="InterPro" id="IPR029058">
    <property type="entry name" value="AB_hydrolase_fold"/>
</dbReference>
<evidence type="ECO:0000259" key="1">
    <source>
        <dbReference type="Pfam" id="PF00561"/>
    </source>
</evidence>